<evidence type="ECO:0000256" key="12">
    <source>
        <dbReference type="ARBA" id="ARBA00023012"/>
    </source>
</evidence>
<dbReference type="InterPro" id="IPR005467">
    <property type="entry name" value="His_kinase_dom"/>
</dbReference>
<dbReference type="InterPro" id="IPR036097">
    <property type="entry name" value="HisK_dim/P_sf"/>
</dbReference>
<keyword evidence="12" id="KW-0902">Two-component regulatory system</keyword>
<dbReference type="PROSITE" id="PS50885">
    <property type="entry name" value="HAMP"/>
    <property type="match status" value="1"/>
</dbReference>
<dbReference type="SMART" id="SM00388">
    <property type="entry name" value="HisKA"/>
    <property type="match status" value="1"/>
</dbReference>
<dbReference type="InterPro" id="IPR050351">
    <property type="entry name" value="BphY/WalK/GraS-like"/>
</dbReference>
<dbReference type="FunFam" id="3.30.565.10:FF:000006">
    <property type="entry name" value="Sensor histidine kinase WalK"/>
    <property type="match status" value="1"/>
</dbReference>
<keyword evidence="7 14" id="KW-0812">Transmembrane</keyword>
<evidence type="ECO:0000256" key="10">
    <source>
        <dbReference type="ARBA" id="ARBA00022840"/>
    </source>
</evidence>
<dbReference type="NCBIfam" id="TIGR00229">
    <property type="entry name" value="sensory_box"/>
    <property type="match status" value="1"/>
</dbReference>
<evidence type="ECO:0000313" key="19">
    <source>
        <dbReference type="EMBL" id="MRD49529.1"/>
    </source>
</evidence>
<keyword evidence="11 14" id="KW-1133">Transmembrane helix</keyword>
<accession>A0A844BCW4</accession>
<dbReference type="InterPro" id="IPR003594">
    <property type="entry name" value="HATPase_dom"/>
</dbReference>
<dbReference type="PROSITE" id="PS50113">
    <property type="entry name" value="PAC"/>
    <property type="match status" value="1"/>
</dbReference>
<dbReference type="RefSeq" id="WP_153586838.1">
    <property type="nucleotide sequence ID" value="NZ_WJBU01000026.1"/>
</dbReference>
<evidence type="ECO:0000256" key="5">
    <source>
        <dbReference type="ARBA" id="ARBA00022553"/>
    </source>
</evidence>
<keyword evidence="9" id="KW-0418">Kinase</keyword>
<keyword evidence="20" id="KW-1185">Reference proteome</keyword>
<dbReference type="InterPro" id="IPR003661">
    <property type="entry name" value="HisK_dim/P_dom"/>
</dbReference>
<dbReference type="GO" id="GO:0007234">
    <property type="term" value="P:osmosensory signaling via phosphorelay pathway"/>
    <property type="evidence" value="ECO:0007669"/>
    <property type="project" value="TreeGrafter"/>
</dbReference>
<dbReference type="InterPro" id="IPR000014">
    <property type="entry name" value="PAS"/>
</dbReference>
<dbReference type="Pfam" id="PF08447">
    <property type="entry name" value="PAS_3"/>
    <property type="match status" value="1"/>
</dbReference>
<evidence type="ECO:0000259" key="15">
    <source>
        <dbReference type="PROSITE" id="PS50109"/>
    </source>
</evidence>
<protein>
    <recommendedName>
        <fullName evidence="3">histidine kinase</fullName>
        <ecNumber evidence="3">2.7.13.3</ecNumber>
    </recommendedName>
</protein>
<dbReference type="PANTHER" id="PTHR42878">
    <property type="entry name" value="TWO-COMPONENT HISTIDINE KINASE"/>
    <property type="match status" value="1"/>
</dbReference>
<dbReference type="SMART" id="SM00086">
    <property type="entry name" value="PAC"/>
    <property type="match status" value="1"/>
</dbReference>
<feature type="domain" description="PAC" evidence="17">
    <location>
        <begin position="606"/>
        <end position="659"/>
    </location>
</feature>
<dbReference type="InterPro" id="IPR035965">
    <property type="entry name" value="PAS-like_dom_sf"/>
</dbReference>
<dbReference type="InterPro" id="IPR013655">
    <property type="entry name" value="PAS_fold_3"/>
</dbReference>
<evidence type="ECO:0000256" key="6">
    <source>
        <dbReference type="ARBA" id="ARBA00022679"/>
    </source>
</evidence>
<evidence type="ECO:0000259" key="18">
    <source>
        <dbReference type="PROSITE" id="PS50885"/>
    </source>
</evidence>
<dbReference type="SUPFAM" id="SSF103190">
    <property type="entry name" value="Sensory domain-like"/>
    <property type="match status" value="1"/>
</dbReference>
<dbReference type="PROSITE" id="PS50112">
    <property type="entry name" value="PAS"/>
    <property type="match status" value="1"/>
</dbReference>
<dbReference type="Gene3D" id="6.10.340.10">
    <property type="match status" value="1"/>
</dbReference>
<name>A0A844BCW4_9BURK</name>
<dbReference type="EC" id="2.7.13.3" evidence="3"/>
<feature type="domain" description="PAS" evidence="16">
    <location>
        <begin position="533"/>
        <end position="593"/>
    </location>
</feature>
<dbReference type="SUPFAM" id="SSF55785">
    <property type="entry name" value="PYP-like sensor domain (PAS domain)"/>
    <property type="match status" value="2"/>
</dbReference>
<keyword evidence="5" id="KW-0597">Phosphoprotein</keyword>
<dbReference type="Gene3D" id="1.10.287.130">
    <property type="match status" value="1"/>
</dbReference>
<keyword evidence="6" id="KW-0808">Transferase</keyword>
<comment type="catalytic activity">
    <reaction evidence="1">
        <text>ATP + protein L-histidine = ADP + protein N-phospho-L-histidine.</text>
        <dbReference type="EC" id="2.7.13.3"/>
    </reaction>
</comment>
<dbReference type="InterPro" id="IPR000700">
    <property type="entry name" value="PAS-assoc_C"/>
</dbReference>
<dbReference type="Pfam" id="PF00512">
    <property type="entry name" value="HisKA"/>
    <property type="match status" value="1"/>
</dbReference>
<evidence type="ECO:0000256" key="9">
    <source>
        <dbReference type="ARBA" id="ARBA00022777"/>
    </source>
</evidence>
<dbReference type="GO" id="GO:0005886">
    <property type="term" value="C:plasma membrane"/>
    <property type="evidence" value="ECO:0007669"/>
    <property type="project" value="UniProtKB-SubCell"/>
</dbReference>
<dbReference type="CDD" id="cd00130">
    <property type="entry name" value="PAS"/>
    <property type="match status" value="1"/>
</dbReference>
<keyword evidence="4" id="KW-1003">Cell membrane</keyword>
<dbReference type="AlphaFoldDB" id="A0A844BCW4"/>
<sequence length="890" mass="97173">MWGSTSLQVRLAALVLAAVVPLAVLSLWFTTREAAEAEQRIRGQLQLAASLVASGQDRTIEAVEHLLGAMSAMDQFRAVDRPACDRYFESLRDRFPVYSNIGIADLNGDVQCNANGRGVKFNIHDRPYFREVLKTQQFVMGEPIIGRLTGRFVIPFVRPVMDGQRMVSVVFATLDLERASKSLSRIELPTSARVMVLDGRGAPLMSNPALPSAPASVPASAPASVPASAVGSAHLAIVQRALLAGAGVTELDDEAGQHRLYGFATTRQIGAERWVAIVSMSRADIAGASGDALRTEILVIAMGLLLAASGAWIIGGRIFVQPARQILGVVQRLERGELDARVPLQARTSRGDFGRIGGAFNLMAESLQLRQHDLESELERNRAAYEMLDQVVNSMQEALVAMDNYGRILMHNQAAQQLFPLSAHVTAATRAQTWGLFHPDGKTIYHANDVPMARGLRGESGGQLPIFVRNSLVPQGRMLQASYQPIRGPQGIAGALVVCTDVTELRERENDLYELNAGLEARIAERTAELTRQEALYRTLAEQAPEVVWNTDASGTRLTFLNQAWYELVGGTPQDWLGRSGIGAIHPDDRAAVASNWRHSQAALTPFAGVRRLRAKDGTYHTTSYRGTPVLDDQGEVMFWVGIDADITGLKSIERALRASNQELEAFSYSVSHDLRAPLGAIAGFSQALNARLGDSGDERSRHYLARIQAGVVKMEQLIEGLLSLARVARSTLVWGPVNITGLARELAAELQEQHPKRSVQVTVEDGLSAQGDARLLRIALENLLGNAWKFSSERGDARVEVGRRDGVFFVRDNGVGFDMAYADKLFVAFQRLHTDKEFPGTGIGLATVRRIVARHQGRVWVESREGAGTTFFFTLGDSPPPTWKMAESQ</sequence>
<evidence type="ECO:0000256" key="8">
    <source>
        <dbReference type="ARBA" id="ARBA00022741"/>
    </source>
</evidence>
<dbReference type="GO" id="GO:0005524">
    <property type="term" value="F:ATP binding"/>
    <property type="evidence" value="ECO:0007669"/>
    <property type="project" value="UniProtKB-KW"/>
</dbReference>
<dbReference type="CDD" id="cd06225">
    <property type="entry name" value="HAMP"/>
    <property type="match status" value="1"/>
</dbReference>
<dbReference type="SMART" id="SM00304">
    <property type="entry name" value="HAMP"/>
    <property type="match status" value="1"/>
</dbReference>
<dbReference type="Gene3D" id="3.30.450.20">
    <property type="entry name" value="PAS domain"/>
    <property type="match status" value="3"/>
</dbReference>
<dbReference type="PROSITE" id="PS50109">
    <property type="entry name" value="HIS_KIN"/>
    <property type="match status" value="1"/>
</dbReference>
<gene>
    <name evidence="19" type="ORF">GHT07_19825</name>
</gene>
<dbReference type="SUPFAM" id="SSF47384">
    <property type="entry name" value="Homodimeric domain of signal transducing histidine kinase"/>
    <property type="match status" value="1"/>
</dbReference>
<dbReference type="OrthoDB" id="9808408at2"/>
<dbReference type="Proteomes" id="UP000487350">
    <property type="component" value="Unassembled WGS sequence"/>
</dbReference>
<keyword evidence="10" id="KW-0067">ATP-binding</keyword>
<dbReference type="InterPro" id="IPR001610">
    <property type="entry name" value="PAC"/>
</dbReference>
<dbReference type="InterPro" id="IPR003660">
    <property type="entry name" value="HAMP_dom"/>
</dbReference>
<evidence type="ECO:0000256" key="3">
    <source>
        <dbReference type="ARBA" id="ARBA00012438"/>
    </source>
</evidence>
<evidence type="ECO:0000313" key="20">
    <source>
        <dbReference type="Proteomes" id="UP000487350"/>
    </source>
</evidence>
<dbReference type="SMART" id="SM00387">
    <property type="entry name" value="HATPase_c"/>
    <property type="match status" value="1"/>
</dbReference>
<dbReference type="Pfam" id="PF08448">
    <property type="entry name" value="PAS_4"/>
    <property type="match status" value="1"/>
</dbReference>
<dbReference type="PANTHER" id="PTHR42878:SF15">
    <property type="entry name" value="BACTERIOPHYTOCHROME"/>
    <property type="match status" value="1"/>
</dbReference>
<evidence type="ECO:0000259" key="16">
    <source>
        <dbReference type="PROSITE" id="PS50112"/>
    </source>
</evidence>
<dbReference type="SMART" id="SM00091">
    <property type="entry name" value="PAS"/>
    <property type="match status" value="2"/>
</dbReference>
<dbReference type="Pfam" id="PF00672">
    <property type="entry name" value="HAMP"/>
    <property type="match status" value="1"/>
</dbReference>
<feature type="domain" description="HAMP" evidence="18">
    <location>
        <begin position="317"/>
        <end position="372"/>
    </location>
</feature>
<keyword evidence="13 14" id="KW-0472">Membrane</keyword>
<dbReference type="SUPFAM" id="SSF158472">
    <property type="entry name" value="HAMP domain-like"/>
    <property type="match status" value="1"/>
</dbReference>
<dbReference type="GO" id="GO:0000155">
    <property type="term" value="F:phosphorelay sensor kinase activity"/>
    <property type="evidence" value="ECO:0007669"/>
    <property type="project" value="InterPro"/>
</dbReference>
<evidence type="ECO:0000256" key="7">
    <source>
        <dbReference type="ARBA" id="ARBA00022692"/>
    </source>
</evidence>
<evidence type="ECO:0000256" key="13">
    <source>
        <dbReference type="ARBA" id="ARBA00023136"/>
    </source>
</evidence>
<evidence type="ECO:0000256" key="1">
    <source>
        <dbReference type="ARBA" id="ARBA00000085"/>
    </source>
</evidence>
<dbReference type="Gene3D" id="3.30.565.10">
    <property type="entry name" value="Histidine kinase-like ATPase, C-terminal domain"/>
    <property type="match status" value="1"/>
</dbReference>
<dbReference type="InterPro" id="IPR013656">
    <property type="entry name" value="PAS_4"/>
</dbReference>
<evidence type="ECO:0000256" key="2">
    <source>
        <dbReference type="ARBA" id="ARBA00004429"/>
    </source>
</evidence>
<dbReference type="InterPro" id="IPR036890">
    <property type="entry name" value="HATPase_C_sf"/>
</dbReference>
<dbReference type="PRINTS" id="PR00344">
    <property type="entry name" value="BCTRLSENSOR"/>
</dbReference>
<dbReference type="CDD" id="cd12914">
    <property type="entry name" value="PDC1_DGC_like"/>
    <property type="match status" value="1"/>
</dbReference>
<dbReference type="GO" id="GO:0030295">
    <property type="term" value="F:protein kinase activator activity"/>
    <property type="evidence" value="ECO:0007669"/>
    <property type="project" value="TreeGrafter"/>
</dbReference>
<dbReference type="Pfam" id="PF02743">
    <property type="entry name" value="dCache_1"/>
    <property type="match status" value="1"/>
</dbReference>
<feature type="domain" description="Histidine kinase" evidence="15">
    <location>
        <begin position="670"/>
        <end position="880"/>
    </location>
</feature>
<dbReference type="InterPro" id="IPR004358">
    <property type="entry name" value="Sig_transdc_His_kin-like_C"/>
</dbReference>
<dbReference type="GO" id="GO:0000156">
    <property type="term" value="F:phosphorelay response regulator activity"/>
    <property type="evidence" value="ECO:0007669"/>
    <property type="project" value="TreeGrafter"/>
</dbReference>
<proteinExistence type="predicted"/>
<keyword evidence="8" id="KW-0547">Nucleotide-binding</keyword>
<evidence type="ECO:0000259" key="17">
    <source>
        <dbReference type="PROSITE" id="PS50113"/>
    </source>
</evidence>
<feature type="transmembrane region" description="Helical" evidence="14">
    <location>
        <begin position="297"/>
        <end position="320"/>
    </location>
</feature>
<dbReference type="InterPro" id="IPR033479">
    <property type="entry name" value="dCache_1"/>
</dbReference>
<evidence type="ECO:0000256" key="14">
    <source>
        <dbReference type="SAM" id="Phobius"/>
    </source>
</evidence>
<dbReference type="CDD" id="cd00082">
    <property type="entry name" value="HisKA"/>
    <property type="match status" value="1"/>
</dbReference>
<dbReference type="SUPFAM" id="SSF55874">
    <property type="entry name" value="ATPase domain of HSP90 chaperone/DNA topoisomerase II/histidine kinase"/>
    <property type="match status" value="1"/>
</dbReference>
<reference evidence="19 20" key="1">
    <citation type="submission" date="2019-11" db="EMBL/GenBank/DDBJ databases">
        <title>Caenimonas koreensis gen. nov., sp. nov., isolated from activated sludge.</title>
        <authorList>
            <person name="Seung H.R."/>
        </authorList>
    </citation>
    <scope>NUCLEOTIDE SEQUENCE [LARGE SCALE GENOMIC DNA]</scope>
    <source>
        <strain evidence="19 20">EMB320</strain>
    </source>
</reference>
<dbReference type="Pfam" id="PF02518">
    <property type="entry name" value="HATPase_c"/>
    <property type="match status" value="1"/>
</dbReference>
<evidence type="ECO:0000256" key="4">
    <source>
        <dbReference type="ARBA" id="ARBA00022475"/>
    </source>
</evidence>
<comment type="caution">
    <text evidence="19">The sequence shown here is derived from an EMBL/GenBank/DDBJ whole genome shotgun (WGS) entry which is preliminary data.</text>
</comment>
<dbReference type="EMBL" id="WJBU01000026">
    <property type="protein sequence ID" value="MRD49529.1"/>
    <property type="molecule type" value="Genomic_DNA"/>
</dbReference>
<dbReference type="InterPro" id="IPR029151">
    <property type="entry name" value="Sensor-like_sf"/>
</dbReference>
<comment type="subcellular location">
    <subcellularLocation>
        <location evidence="2">Cell inner membrane</location>
        <topology evidence="2">Multi-pass membrane protein</topology>
    </subcellularLocation>
</comment>
<organism evidence="19 20">
    <name type="scientific">Caenimonas koreensis DSM 17982</name>
    <dbReference type="NCBI Taxonomy" id="1121255"/>
    <lineage>
        <taxon>Bacteria</taxon>
        <taxon>Pseudomonadati</taxon>
        <taxon>Pseudomonadota</taxon>
        <taxon>Betaproteobacteria</taxon>
        <taxon>Burkholderiales</taxon>
        <taxon>Comamonadaceae</taxon>
        <taxon>Caenimonas</taxon>
    </lineage>
</organism>
<evidence type="ECO:0000256" key="11">
    <source>
        <dbReference type="ARBA" id="ARBA00022989"/>
    </source>
</evidence>